<reference evidence="2 3" key="1">
    <citation type="submission" date="2024-09" db="EMBL/GenBank/DDBJ databases">
        <title>Chromosome-scale assembly of Riccia fluitans.</title>
        <authorList>
            <person name="Paukszto L."/>
            <person name="Sawicki J."/>
            <person name="Karawczyk K."/>
            <person name="Piernik-Szablinska J."/>
            <person name="Szczecinska M."/>
            <person name="Mazdziarz M."/>
        </authorList>
    </citation>
    <scope>NUCLEOTIDE SEQUENCE [LARGE SCALE GENOMIC DNA]</scope>
    <source>
        <strain evidence="2">Rf_01</strain>
        <tissue evidence="2">Aerial parts of the thallus</tissue>
    </source>
</reference>
<accession>A0ABD1XWA8</accession>
<protein>
    <recommendedName>
        <fullName evidence="1">Alpha/beta hydrolase fold-3 domain-containing protein</fullName>
    </recommendedName>
</protein>
<dbReference type="EMBL" id="JBHFFA010000007">
    <property type="protein sequence ID" value="KAL2613238.1"/>
    <property type="molecule type" value="Genomic_DNA"/>
</dbReference>
<feature type="domain" description="Alpha/beta hydrolase fold-3" evidence="1">
    <location>
        <begin position="97"/>
        <end position="313"/>
    </location>
</feature>
<evidence type="ECO:0000259" key="1">
    <source>
        <dbReference type="Pfam" id="PF07859"/>
    </source>
</evidence>
<evidence type="ECO:0000313" key="3">
    <source>
        <dbReference type="Proteomes" id="UP001605036"/>
    </source>
</evidence>
<comment type="caution">
    <text evidence="2">The sequence shown here is derived from an EMBL/GenBank/DDBJ whole genome shotgun (WGS) entry which is preliminary data.</text>
</comment>
<keyword evidence="3" id="KW-1185">Reference proteome</keyword>
<name>A0ABD1XWA8_9MARC</name>
<dbReference type="AlphaFoldDB" id="A0ABD1XWA8"/>
<dbReference type="PANTHER" id="PTHR23024">
    <property type="entry name" value="ARYLACETAMIDE DEACETYLASE"/>
    <property type="match status" value="1"/>
</dbReference>
<gene>
    <name evidence="2" type="ORF">R1flu_024930</name>
</gene>
<dbReference type="SUPFAM" id="SSF53474">
    <property type="entry name" value="alpha/beta-Hydrolases"/>
    <property type="match status" value="1"/>
</dbReference>
<evidence type="ECO:0000313" key="2">
    <source>
        <dbReference type="EMBL" id="KAL2613238.1"/>
    </source>
</evidence>
<dbReference type="PANTHER" id="PTHR23024:SF24">
    <property type="entry name" value="ALPHA_BETA HYDROLASE FOLD-3 DOMAIN-CONTAINING PROTEIN"/>
    <property type="match status" value="1"/>
</dbReference>
<dbReference type="Proteomes" id="UP001605036">
    <property type="component" value="Unassembled WGS sequence"/>
</dbReference>
<dbReference type="Pfam" id="PF07859">
    <property type="entry name" value="Abhydrolase_3"/>
    <property type="match status" value="1"/>
</dbReference>
<dbReference type="InterPro" id="IPR050466">
    <property type="entry name" value="Carboxylest/Gibb_receptor"/>
</dbReference>
<organism evidence="2 3">
    <name type="scientific">Riccia fluitans</name>
    <dbReference type="NCBI Taxonomy" id="41844"/>
    <lineage>
        <taxon>Eukaryota</taxon>
        <taxon>Viridiplantae</taxon>
        <taxon>Streptophyta</taxon>
        <taxon>Embryophyta</taxon>
        <taxon>Marchantiophyta</taxon>
        <taxon>Marchantiopsida</taxon>
        <taxon>Marchantiidae</taxon>
        <taxon>Marchantiales</taxon>
        <taxon>Ricciaceae</taxon>
        <taxon>Riccia</taxon>
    </lineage>
</organism>
<proteinExistence type="predicted"/>
<dbReference type="Gene3D" id="3.40.50.1820">
    <property type="entry name" value="alpha/beta hydrolase"/>
    <property type="match status" value="1"/>
</dbReference>
<sequence length="338" mass="37503">MAAEPQSLAEVPVRSIPLKLRITSAVNSILNSLYLRKDGTINRALMTRLDQRAPATPKPVDGVSSKDFTYDEETKQILRIFTPVQEGEESKKKLPLIIYFHGGGFVGLDLASKTFDTMVRLLVKDCNAVLVSVNYRLAPEFRYPAAYDDCFQALQWIRSELKNEGSELSSIAEPSQCFLAGDSAGANITHFMMVRAAQNDLRPVNIKGGVLIYPFFGGAERSPFEKISPNALILNLKVTDWFWAAFLPVGSDRDHPACNVFGPNAEDISGLSLPPVLVTIGSADILQDWQVGYVEKMKQMGKEVKVKYTNCCHAEYIFPETMKKVTTDAAEFIKLLIS</sequence>
<dbReference type="InterPro" id="IPR013094">
    <property type="entry name" value="AB_hydrolase_3"/>
</dbReference>
<dbReference type="InterPro" id="IPR029058">
    <property type="entry name" value="AB_hydrolase_fold"/>
</dbReference>